<dbReference type="SUPFAM" id="SSF54001">
    <property type="entry name" value="Cysteine proteinases"/>
    <property type="match status" value="1"/>
</dbReference>
<dbReference type="EMBL" id="CM026429">
    <property type="protein sequence ID" value="KAG0565417.1"/>
    <property type="molecule type" value="Genomic_DNA"/>
</dbReference>
<dbReference type="InterPro" id="IPR044613">
    <property type="entry name" value="Nep1/2-like"/>
</dbReference>
<gene>
    <name evidence="6" type="ORF">KC19_8G188800</name>
</gene>
<protein>
    <recommendedName>
        <fullName evidence="5">Ubiquitin-like protease family profile domain-containing protein</fullName>
    </recommendedName>
</protein>
<feature type="domain" description="Ubiquitin-like protease family profile" evidence="5">
    <location>
        <begin position="16"/>
        <end position="187"/>
    </location>
</feature>
<comment type="similarity">
    <text evidence="1">Belongs to the peptidase C48 family.</text>
</comment>
<dbReference type="AlphaFoldDB" id="A0A8T0H3R2"/>
<evidence type="ECO:0000256" key="3">
    <source>
        <dbReference type="ARBA" id="ARBA00022801"/>
    </source>
</evidence>
<dbReference type="GO" id="GO:0006508">
    <property type="term" value="P:proteolysis"/>
    <property type="evidence" value="ECO:0007669"/>
    <property type="project" value="UniProtKB-KW"/>
</dbReference>
<keyword evidence="3" id="KW-0378">Hydrolase</keyword>
<dbReference type="Proteomes" id="UP000822688">
    <property type="component" value="Chromosome 8"/>
</dbReference>
<proteinExistence type="inferred from homology"/>
<keyword evidence="4" id="KW-0788">Thiol protease</keyword>
<evidence type="ECO:0000256" key="1">
    <source>
        <dbReference type="ARBA" id="ARBA00005234"/>
    </source>
</evidence>
<dbReference type="InterPro" id="IPR038765">
    <property type="entry name" value="Papain-like_cys_pep_sf"/>
</dbReference>
<sequence length="238" mass="26790">MAPASGDAKVLNFGDVTLRRSDVERLQHPEELNDQIIEFFFEHLTSKLLENRIDGDQRSPRPLLLVGPSQTYWLLHCPPESLHESLSPMALPERQMIIFALNDNPDPTMAEGGCHWSLVVYSRPQNTFEHYDSLGGLNAGVAQRFVNKIKSHLGKGASQAKLKDRETPQQNNAYDCGIYVMKISQLLCNAFEQQQRAVTFEDIVGPLRTQITPASVEEMRASTVKLILELAKQSSFQK</sequence>
<dbReference type="Pfam" id="PF02902">
    <property type="entry name" value="Peptidase_C48"/>
    <property type="match status" value="1"/>
</dbReference>
<accession>A0A8T0H3R2</accession>
<dbReference type="InterPro" id="IPR003653">
    <property type="entry name" value="Peptidase_C48_C"/>
</dbReference>
<dbReference type="PANTHER" id="PTHR46468">
    <property type="entry name" value="SENTRIN-SPECIFIC PROTEASE 8"/>
    <property type="match status" value="1"/>
</dbReference>
<dbReference type="GO" id="GO:0019784">
    <property type="term" value="F:deNEDDylase activity"/>
    <property type="evidence" value="ECO:0007669"/>
    <property type="project" value="InterPro"/>
</dbReference>
<dbReference type="GO" id="GO:0000338">
    <property type="term" value="P:protein deneddylation"/>
    <property type="evidence" value="ECO:0007669"/>
    <property type="project" value="TreeGrafter"/>
</dbReference>
<comment type="caution">
    <text evidence="6">The sequence shown here is derived from an EMBL/GenBank/DDBJ whole genome shotgun (WGS) entry which is preliminary data.</text>
</comment>
<dbReference type="PANTHER" id="PTHR46468:SF1">
    <property type="entry name" value="SENTRIN-SPECIFIC PROTEASE 8"/>
    <property type="match status" value="1"/>
</dbReference>
<dbReference type="PROSITE" id="PS50600">
    <property type="entry name" value="ULP_PROTEASE"/>
    <property type="match status" value="1"/>
</dbReference>
<dbReference type="GO" id="GO:0008234">
    <property type="term" value="F:cysteine-type peptidase activity"/>
    <property type="evidence" value="ECO:0007669"/>
    <property type="project" value="UniProtKB-KW"/>
</dbReference>
<keyword evidence="2" id="KW-0645">Protease</keyword>
<reference evidence="6" key="1">
    <citation type="submission" date="2020-06" db="EMBL/GenBank/DDBJ databases">
        <title>WGS assembly of Ceratodon purpureus strain R40.</title>
        <authorList>
            <person name="Carey S.B."/>
            <person name="Jenkins J."/>
            <person name="Shu S."/>
            <person name="Lovell J.T."/>
            <person name="Sreedasyam A."/>
            <person name="Maumus F."/>
            <person name="Tiley G.P."/>
            <person name="Fernandez-Pozo N."/>
            <person name="Barry K."/>
            <person name="Chen C."/>
            <person name="Wang M."/>
            <person name="Lipzen A."/>
            <person name="Daum C."/>
            <person name="Saski C.A."/>
            <person name="Payton A.C."/>
            <person name="Mcbreen J.C."/>
            <person name="Conrad R.E."/>
            <person name="Kollar L.M."/>
            <person name="Olsson S."/>
            <person name="Huttunen S."/>
            <person name="Landis J.B."/>
            <person name="Wickett N.J."/>
            <person name="Johnson M.G."/>
            <person name="Rensing S.A."/>
            <person name="Grimwood J."/>
            <person name="Schmutz J."/>
            <person name="Mcdaniel S.F."/>
        </authorList>
    </citation>
    <scope>NUCLEOTIDE SEQUENCE</scope>
    <source>
        <strain evidence="6">R40</strain>
    </source>
</reference>
<evidence type="ECO:0000256" key="2">
    <source>
        <dbReference type="ARBA" id="ARBA00022670"/>
    </source>
</evidence>
<organism evidence="6 7">
    <name type="scientific">Ceratodon purpureus</name>
    <name type="common">Fire moss</name>
    <name type="synonym">Dicranum purpureum</name>
    <dbReference type="NCBI Taxonomy" id="3225"/>
    <lineage>
        <taxon>Eukaryota</taxon>
        <taxon>Viridiplantae</taxon>
        <taxon>Streptophyta</taxon>
        <taxon>Embryophyta</taxon>
        <taxon>Bryophyta</taxon>
        <taxon>Bryophytina</taxon>
        <taxon>Bryopsida</taxon>
        <taxon>Dicranidae</taxon>
        <taxon>Pseudoditrichales</taxon>
        <taxon>Ditrichaceae</taxon>
        <taxon>Ceratodon</taxon>
    </lineage>
</organism>
<evidence type="ECO:0000313" key="6">
    <source>
        <dbReference type="EMBL" id="KAG0565417.1"/>
    </source>
</evidence>
<evidence type="ECO:0000256" key="4">
    <source>
        <dbReference type="ARBA" id="ARBA00022807"/>
    </source>
</evidence>
<evidence type="ECO:0000259" key="5">
    <source>
        <dbReference type="PROSITE" id="PS50600"/>
    </source>
</evidence>
<dbReference type="Gene3D" id="3.40.395.10">
    <property type="entry name" value="Adenoviral Proteinase, Chain A"/>
    <property type="match status" value="1"/>
</dbReference>
<name>A0A8T0H3R2_CERPU</name>
<keyword evidence="7" id="KW-1185">Reference proteome</keyword>
<evidence type="ECO:0000313" key="7">
    <source>
        <dbReference type="Proteomes" id="UP000822688"/>
    </source>
</evidence>